<evidence type="ECO:0000313" key="2">
    <source>
        <dbReference type="EMBL" id="KAG1803472.1"/>
    </source>
</evidence>
<dbReference type="AlphaFoldDB" id="A0A9P7DUJ1"/>
<keyword evidence="1" id="KW-0812">Transmembrane</keyword>
<feature type="transmembrane region" description="Helical" evidence="1">
    <location>
        <begin position="13"/>
        <end position="35"/>
    </location>
</feature>
<organism evidence="2 3">
    <name type="scientific">Suillus subaureus</name>
    <dbReference type="NCBI Taxonomy" id="48587"/>
    <lineage>
        <taxon>Eukaryota</taxon>
        <taxon>Fungi</taxon>
        <taxon>Dikarya</taxon>
        <taxon>Basidiomycota</taxon>
        <taxon>Agaricomycotina</taxon>
        <taxon>Agaricomycetes</taxon>
        <taxon>Agaricomycetidae</taxon>
        <taxon>Boletales</taxon>
        <taxon>Suillineae</taxon>
        <taxon>Suillaceae</taxon>
        <taxon>Suillus</taxon>
    </lineage>
</organism>
<feature type="transmembrane region" description="Helical" evidence="1">
    <location>
        <begin position="56"/>
        <end position="77"/>
    </location>
</feature>
<keyword evidence="3" id="KW-1185">Reference proteome</keyword>
<evidence type="ECO:0000313" key="3">
    <source>
        <dbReference type="Proteomes" id="UP000807769"/>
    </source>
</evidence>
<keyword evidence="1" id="KW-0472">Membrane</keyword>
<protein>
    <submittedName>
        <fullName evidence="2">Uncharacterized protein</fullName>
    </submittedName>
</protein>
<accession>A0A9P7DUJ1</accession>
<comment type="caution">
    <text evidence="2">The sequence shown here is derived from an EMBL/GenBank/DDBJ whole genome shotgun (WGS) entry which is preliminary data.</text>
</comment>
<dbReference type="Proteomes" id="UP000807769">
    <property type="component" value="Unassembled WGS sequence"/>
</dbReference>
<reference evidence="2" key="1">
    <citation type="journal article" date="2020" name="New Phytol.">
        <title>Comparative genomics reveals dynamic genome evolution in host specialist ectomycorrhizal fungi.</title>
        <authorList>
            <person name="Lofgren L.A."/>
            <person name="Nguyen N.H."/>
            <person name="Vilgalys R."/>
            <person name="Ruytinx J."/>
            <person name="Liao H.L."/>
            <person name="Branco S."/>
            <person name="Kuo A."/>
            <person name="LaButti K."/>
            <person name="Lipzen A."/>
            <person name="Andreopoulos W."/>
            <person name="Pangilinan J."/>
            <person name="Riley R."/>
            <person name="Hundley H."/>
            <person name="Na H."/>
            <person name="Barry K."/>
            <person name="Grigoriev I.V."/>
            <person name="Stajich J.E."/>
            <person name="Kennedy P.G."/>
        </authorList>
    </citation>
    <scope>NUCLEOTIDE SEQUENCE</scope>
    <source>
        <strain evidence="2">MN1</strain>
    </source>
</reference>
<dbReference type="GeneID" id="64638458"/>
<sequence>MGRFFPSNSPARIFVNLILLSIGYSHSTTLVIELYTSVITQLSRSLLSLLRFSACWWWTSSSMSSICTICCGIIHVLTPCLSCHIQPMSSGLVSLVRPNTVLYLHLVYTSLFS</sequence>
<dbReference type="RefSeq" id="XP_041186629.1">
    <property type="nucleotide sequence ID" value="XM_041344442.1"/>
</dbReference>
<evidence type="ECO:0000256" key="1">
    <source>
        <dbReference type="SAM" id="Phobius"/>
    </source>
</evidence>
<dbReference type="EMBL" id="JABBWG010000065">
    <property type="protein sequence ID" value="KAG1803472.1"/>
    <property type="molecule type" value="Genomic_DNA"/>
</dbReference>
<keyword evidence="1" id="KW-1133">Transmembrane helix</keyword>
<gene>
    <name evidence="2" type="ORF">BJ212DRAFT_955651</name>
</gene>
<name>A0A9P7DUJ1_9AGAM</name>
<proteinExistence type="predicted"/>